<feature type="region of interest" description="Disordered" evidence="1">
    <location>
        <begin position="266"/>
        <end position="298"/>
    </location>
</feature>
<evidence type="ECO:0000313" key="2">
    <source>
        <dbReference type="EMBL" id="KAF8874502.1"/>
    </source>
</evidence>
<accession>A0A9P5N9W0</accession>
<evidence type="ECO:0000313" key="3">
    <source>
        <dbReference type="Proteomes" id="UP000724874"/>
    </source>
</evidence>
<comment type="caution">
    <text evidence="2">The sequence shown here is derived from an EMBL/GenBank/DDBJ whole genome shotgun (WGS) entry which is preliminary data.</text>
</comment>
<dbReference type="EMBL" id="JADNYJ010000212">
    <property type="protein sequence ID" value="KAF8874502.1"/>
    <property type="molecule type" value="Genomic_DNA"/>
</dbReference>
<dbReference type="Proteomes" id="UP000724874">
    <property type="component" value="Unassembled WGS sequence"/>
</dbReference>
<gene>
    <name evidence="2" type="ORF">CPB84DRAFT_1736995</name>
</gene>
<proteinExistence type="predicted"/>
<dbReference type="OrthoDB" id="3247165at2759"/>
<sequence length="570" mass="64170">MQEGLWALPPSTTDKHISGKLSLCIGLPVMICTNYATELCMTRGQEGFVHGWQSKLGKKGQRVLDTLFVKLKDPPSCVHFEGLPENVVPIVPSKIAISAALPNDDTVLINRTQAEILVNFAMTDFVSQGKTRGVNTADLNNLNSHQAYYMALSRSSTAKGTMILQGFDERKITGKKLYGGLRQEFRELELLDEITKLRYNGKLHFSVTGDTRNSLIHTFHKWKGIHHVPATVHSAIRWSKFDPFIESSVDAIDSSVVPLAIDTKTEQSDTHLQQQKQKRKHSTEDSVKKTKRQKRTSAIQLPSPHHCLVPTGMKWSNNSCAYDSVFTLLLSIWTEDQHRWKSFFTSVGNQFLTALHKGFLLHERNQKSLEDTRDNIRHRLQALNPATMSFGRYTSLEHVFAAIFEVNFSTHHVFHSCGNNHNHIINNSHNCLVLNTHGCESVKDWALCKPNYSSSRTCTECHEAGYSNHTLVGLPHILVFDLTVNAIAADMSFKIKQGIASHTYRLAGIIYYGQAHFTTIIIKSDGQIWYYDGMVDGGQPEYIGHTENNPPDLSSFRDRHASAAIYTLKI</sequence>
<evidence type="ECO:0000256" key="1">
    <source>
        <dbReference type="SAM" id="MobiDB-lite"/>
    </source>
</evidence>
<protein>
    <recommendedName>
        <fullName evidence="4">USP domain-containing protein</fullName>
    </recommendedName>
</protein>
<reference evidence="2" key="1">
    <citation type="submission" date="2020-11" db="EMBL/GenBank/DDBJ databases">
        <authorList>
            <consortium name="DOE Joint Genome Institute"/>
            <person name="Ahrendt S."/>
            <person name="Riley R."/>
            <person name="Andreopoulos W."/>
            <person name="LaButti K."/>
            <person name="Pangilinan J."/>
            <person name="Ruiz-duenas F.J."/>
            <person name="Barrasa J.M."/>
            <person name="Sanchez-Garcia M."/>
            <person name="Camarero S."/>
            <person name="Miyauchi S."/>
            <person name="Serrano A."/>
            <person name="Linde D."/>
            <person name="Babiker R."/>
            <person name="Drula E."/>
            <person name="Ayuso-Fernandez I."/>
            <person name="Pacheco R."/>
            <person name="Padilla G."/>
            <person name="Ferreira P."/>
            <person name="Barriuso J."/>
            <person name="Kellner H."/>
            <person name="Castanera R."/>
            <person name="Alfaro M."/>
            <person name="Ramirez L."/>
            <person name="Pisabarro A.G."/>
            <person name="Kuo A."/>
            <person name="Tritt A."/>
            <person name="Lipzen A."/>
            <person name="He G."/>
            <person name="Yan M."/>
            <person name="Ng V."/>
            <person name="Cullen D."/>
            <person name="Martin F."/>
            <person name="Rosso M.-N."/>
            <person name="Henrissat B."/>
            <person name="Hibbett D."/>
            <person name="Martinez A.T."/>
            <person name="Grigoriev I.V."/>
        </authorList>
    </citation>
    <scope>NUCLEOTIDE SEQUENCE</scope>
    <source>
        <strain evidence="2">AH 44721</strain>
    </source>
</reference>
<evidence type="ECO:0008006" key="4">
    <source>
        <dbReference type="Google" id="ProtNLM"/>
    </source>
</evidence>
<name>A0A9P5N9W0_GYMJU</name>
<dbReference type="AlphaFoldDB" id="A0A9P5N9W0"/>
<keyword evidence="3" id="KW-1185">Reference proteome</keyword>
<organism evidence="2 3">
    <name type="scientific">Gymnopilus junonius</name>
    <name type="common">Spectacular rustgill mushroom</name>
    <name type="synonym">Gymnopilus spectabilis subsp. junonius</name>
    <dbReference type="NCBI Taxonomy" id="109634"/>
    <lineage>
        <taxon>Eukaryota</taxon>
        <taxon>Fungi</taxon>
        <taxon>Dikarya</taxon>
        <taxon>Basidiomycota</taxon>
        <taxon>Agaricomycotina</taxon>
        <taxon>Agaricomycetes</taxon>
        <taxon>Agaricomycetidae</taxon>
        <taxon>Agaricales</taxon>
        <taxon>Agaricineae</taxon>
        <taxon>Hymenogastraceae</taxon>
        <taxon>Gymnopilus</taxon>
    </lineage>
</organism>